<evidence type="ECO:0000313" key="8">
    <source>
        <dbReference type="EMBL" id="NOH48214.1"/>
    </source>
</evidence>
<keyword evidence="6" id="KW-0521">NADP</keyword>
<evidence type="ECO:0000256" key="2">
    <source>
        <dbReference type="ARBA" id="ARBA00010944"/>
    </source>
</evidence>
<dbReference type="PANTHER" id="PTHR10491:SF4">
    <property type="entry name" value="METHIONINE ADENOSYLTRANSFERASE 2 SUBUNIT BETA"/>
    <property type="match status" value="1"/>
</dbReference>
<dbReference type="EMBL" id="VTYN01000007">
    <property type="protein sequence ID" value="NOH48214.1"/>
    <property type="molecule type" value="Genomic_DNA"/>
</dbReference>
<dbReference type="Pfam" id="PF04321">
    <property type="entry name" value="RmlD_sub_bind"/>
    <property type="match status" value="1"/>
</dbReference>
<evidence type="ECO:0000259" key="7">
    <source>
        <dbReference type="Pfam" id="PF04321"/>
    </source>
</evidence>
<organism evidence="8 9">
    <name type="scientific">Vibrio rotiferianus</name>
    <dbReference type="NCBI Taxonomy" id="190895"/>
    <lineage>
        <taxon>Bacteria</taxon>
        <taxon>Pseudomonadati</taxon>
        <taxon>Pseudomonadota</taxon>
        <taxon>Gammaproteobacteria</taxon>
        <taxon>Vibrionales</taxon>
        <taxon>Vibrionaceae</taxon>
        <taxon>Vibrio</taxon>
    </lineage>
</organism>
<dbReference type="UniPathway" id="UPA00124"/>
<accession>A0A7Y3Z802</accession>
<dbReference type="AlphaFoldDB" id="A0A7Y3Z802"/>
<comment type="catalytic activity">
    <reaction evidence="5 6">
        <text>dTDP-beta-L-rhamnose + NADP(+) = dTDP-4-dehydro-beta-L-rhamnose + NADPH + H(+)</text>
        <dbReference type="Rhea" id="RHEA:21796"/>
        <dbReference type="ChEBI" id="CHEBI:15378"/>
        <dbReference type="ChEBI" id="CHEBI:57510"/>
        <dbReference type="ChEBI" id="CHEBI:57783"/>
        <dbReference type="ChEBI" id="CHEBI:58349"/>
        <dbReference type="ChEBI" id="CHEBI:62830"/>
        <dbReference type="EC" id="1.1.1.133"/>
    </reaction>
</comment>
<gene>
    <name evidence="8" type="ORF">F0262_09110</name>
</gene>
<evidence type="ECO:0000256" key="3">
    <source>
        <dbReference type="ARBA" id="ARBA00012929"/>
    </source>
</evidence>
<comment type="similarity">
    <text evidence="2 6">Belongs to the dTDP-4-dehydrorhamnose reductase family.</text>
</comment>
<dbReference type="EC" id="1.1.1.133" evidence="3 6"/>
<dbReference type="InterPro" id="IPR036291">
    <property type="entry name" value="NAD(P)-bd_dom_sf"/>
</dbReference>
<dbReference type="Gene3D" id="3.40.50.720">
    <property type="entry name" value="NAD(P)-binding Rossmann-like Domain"/>
    <property type="match status" value="1"/>
</dbReference>
<evidence type="ECO:0000256" key="6">
    <source>
        <dbReference type="RuleBase" id="RU364082"/>
    </source>
</evidence>
<name>A0A7Y3Z802_9VIBR</name>
<sequence length="287" mass="32427">MKKKILITGARGFFGTRFINRYRNEFDILGLDVEQLDITNKSAVDTTFAEFKPDFVIHAAAIAVTDFCNQHPDIAHKVNVQGAINVANACKANGSKLVFISTEQVFNGNIEAGPYSEQDTPVPDTVYGQNKLEAEVELRFILEDMWILRFTWLFGLPERNTSINPNVVWNAMQALTNGEVMQERRNEFRGLTYVHELIEQFPKIFTIPYGTYHTGANNPASRYEIAEHILTELGQQSRLDHLLQANDAPKTRDVRLNTNKLAGQGVVFTESKAAITKCLQEFHYISA</sequence>
<reference evidence="8 9" key="1">
    <citation type="submission" date="2019-08" db="EMBL/GenBank/DDBJ databases">
        <title>Draft genome sequencing and comparative genomics of hatchery-associated Vibrios.</title>
        <authorList>
            <person name="Kehlet-Delgado H."/>
            <person name="Mueller R.S."/>
        </authorList>
    </citation>
    <scope>NUCLEOTIDE SEQUENCE [LARGE SCALE GENOMIC DNA]</scope>
    <source>
        <strain evidence="8 9">00-78-3</strain>
    </source>
</reference>
<comment type="pathway">
    <text evidence="1 6">Carbohydrate biosynthesis; dTDP-L-rhamnose biosynthesis.</text>
</comment>
<feature type="domain" description="RmlD-like substrate binding" evidence="7">
    <location>
        <begin position="4"/>
        <end position="282"/>
    </location>
</feature>
<dbReference type="Proteomes" id="UP000572072">
    <property type="component" value="Unassembled WGS sequence"/>
</dbReference>
<dbReference type="GO" id="GO:0008831">
    <property type="term" value="F:dTDP-4-dehydrorhamnose reductase activity"/>
    <property type="evidence" value="ECO:0007669"/>
    <property type="project" value="UniProtKB-EC"/>
</dbReference>
<evidence type="ECO:0000256" key="5">
    <source>
        <dbReference type="ARBA" id="ARBA00048200"/>
    </source>
</evidence>
<evidence type="ECO:0000256" key="1">
    <source>
        <dbReference type="ARBA" id="ARBA00004781"/>
    </source>
</evidence>
<dbReference type="GO" id="GO:0019305">
    <property type="term" value="P:dTDP-rhamnose biosynthetic process"/>
    <property type="evidence" value="ECO:0007669"/>
    <property type="project" value="UniProtKB-UniPathway"/>
</dbReference>
<comment type="function">
    <text evidence="6">Catalyzes the reduction of dTDP-6-deoxy-L-lyxo-4-hexulose to yield dTDP-L-rhamnose.</text>
</comment>
<dbReference type="GO" id="GO:0005829">
    <property type="term" value="C:cytosol"/>
    <property type="evidence" value="ECO:0007669"/>
    <property type="project" value="TreeGrafter"/>
</dbReference>
<keyword evidence="6" id="KW-0560">Oxidoreductase</keyword>
<dbReference type="InterPro" id="IPR029903">
    <property type="entry name" value="RmlD-like-bd"/>
</dbReference>
<dbReference type="RefSeq" id="WP_171357739.1">
    <property type="nucleotide sequence ID" value="NZ_VTYN01000007.1"/>
</dbReference>
<evidence type="ECO:0000313" key="9">
    <source>
        <dbReference type="Proteomes" id="UP000572072"/>
    </source>
</evidence>
<protein>
    <recommendedName>
        <fullName evidence="4 6">dTDP-4-dehydrorhamnose reductase</fullName>
        <ecNumber evidence="3 6">1.1.1.133</ecNumber>
    </recommendedName>
</protein>
<dbReference type="SUPFAM" id="SSF51735">
    <property type="entry name" value="NAD(P)-binding Rossmann-fold domains"/>
    <property type="match status" value="1"/>
</dbReference>
<dbReference type="GO" id="GO:0009243">
    <property type="term" value="P:O antigen biosynthetic process"/>
    <property type="evidence" value="ECO:0007669"/>
    <property type="project" value="UniProtKB-UniPathway"/>
</dbReference>
<dbReference type="UniPathway" id="UPA00281"/>
<comment type="cofactor">
    <cofactor evidence="6">
        <name>Mg(2+)</name>
        <dbReference type="ChEBI" id="CHEBI:18420"/>
    </cofactor>
    <text evidence="6">Binds 1 Mg(2+) ion per monomer.</text>
</comment>
<proteinExistence type="inferred from homology"/>
<dbReference type="PANTHER" id="PTHR10491">
    <property type="entry name" value="DTDP-4-DEHYDRORHAMNOSE REDUCTASE"/>
    <property type="match status" value="1"/>
</dbReference>
<dbReference type="InterPro" id="IPR005913">
    <property type="entry name" value="dTDP_dehydrorham_reduct"/>
</dbReference>
<evidence type="ECO:0000256" key="4">
    <source>
        <dbReference type="ARBA" id="ARBA00017099"/>
    </source>
</evidence>
<comment type="caution">
    <text evidence="8">The sequence shown here is derived from an EMBL/GenBank/DDBJ whole genome shotgun (WGS) entry which is preliminary data.</text>
</comment>